<dbReference type="AlphaFoldDB" id="A0A6J7U4P2"/>
<protein>
    <submittedName>
        <fullName evidence="4">Unannotated protein</fullName>
    </submittedName>
</protein>
<organism evidence="4">
    <name type="scientific">freshwater metagenome</name>
    <dbReference type="NCBI Taxonomy" id="449393"/>
    <lineage>
        <taxon>unclassified sequences</taxon>
        <taxon>metagenomes</taxon>
        <taxon>ecological metagenomes</taxon>
    </lineage>
</organism>
<dbReference type="EMBL" id="CAFBLR010000017">
    <property type="protein sequence ID" value="CAB4862960.1"/>
    <property type="molecule type" value="Genomic_DNA"/>
</dbReference>
<name>A0A6J7U4P2_9ZZZZ</name>
<evidence type="ECO:0000313" key="4">
    <source>
        <dbReference type="EMBL" id="CAB5060322.1"/>
    </source>
</evidence>
<evidence type="ECO:0000313" key="1">
    <source>
        <dbReference type="EMBL" id="CAB4700593.1"/>
    </source>
</evidence>
<dbReference type="EMBL" id="CAEZYY010000008">
    <property type="protein sequence ID" value="CAB4747727.1"/>
    <property type="molecule type" value="Genomic_DNA"/>
</dbReference>
<dbReference type="EMBL" id="CAEZXX010000027">
    <property type="protein sequence ID" value="CAB4700593.1"/>
    <property type="molecule type" value="Genomic_DNA"/>
</dbReference>
<reference evidence="4" key="1">
    <citation type="submission" date="2020-05" db="EMBL/GenBank/DDBJ databases">
        <authorList>
            <person name="Chiriac C."/>
            <person name="Salcher M."/>
            <person name="Ghai R."/>
            <person name="Kavagutti S V."/>
        </authorList>
    </citation>
    <scope>NUCLEOTIDE SEQUENCE</scope>
</reference>
<proteinExistence type="predicted"/>
<sequence>MATHRDRAVVTPPAELLARMSVTMKTAIAPNTTGTAKPQAYMAAVVLEKLAKQLELAPAHAAQQASDAESLIADLTRLTASLSLPDGTTAAVSGVSAACNAVSICTLVQALYADRTLLGDDLFAALLSRVRVALRADINRRMEFSA</sequence>
<evidence type="ECO:0000313" key="3">
    <source>
        <dbReference type="EMBL" id="CAB4862960.1"/>
    </source>
</evidence>
<dbReference type="EMBL" id="CAFBQP010000030">
    <property type="protein sequence ID" value="CAB5060322.1"/>
    <property type="molecule type" value="Genomic_DNA"/>
</dbReference>
<gene>
    <name evidence="1" type="ORF">UFOPK2602_00570</name>
    <name evidence="2" type="ORF">UFOPK2806_00815</name>
    <name evidence="3" type="ORF">UFOPK3417_00326</name>
    <name evidence="4" type="ORF">UFOPK4306_00951</name>
</gene>
<evidence type="ECO:0000313" key="2">
    <source>
        <dbReference type="EMBL" id="CAB4747727.1"/>
    </source>
</evidence>
<accession>A0A6J7U4P2</accession>